<dbReference type="Pfam" id="PF04434">
    <property type="entry name" value="SWIM"/>
    <property type="match status" value="1"/>
</dbReference>
<keyword evidence="3" id="KW-0862">Zinc</keyword>
<evidence type="ECO:0000256" key="3">
    <source>
        <dbReference type="ARBA" id="ARBA00022833"/>
    </source>
</evidence>
<dbReference type="GO" id="GO:0008270">
    <property type="term" value="F:zinc ion binding"/>
    <property type="evidence" value="ECO:0007669"/>
    <property type="project" value="UniProtKB-KW"/>
</dbReference>
<evidence type="ECO:0000256" key="1">
    <source>
        <dbReference type="ARBA" id="ARBA00022723"/>
    </source>
</evidence>
<evidence type="ECO:0000313" key="6">
    <source>
        <dbReference type="EMBL" id="OWY96597.1"/>
    </source>
</evidence>
<gene>
    <name evidence="6" type="ORF">PHMEG_00033100</name>
</gene>
<keyword evidence="2 4" id="KW-0863">Zinc-finger</keyword>
<dbReference type="EMBL" id="NBNE01011430">
    <property type="protein sequence ID" value="OWY96597.1"/>
    <property type="molecule type" value="Genomic_DNA"/>
</dbReference>
<name>A0A225UUN7_9STRA</name>
<reference evidence="7" key="1">
    <citation type="submission" date="2017-03" db="EMBL/GenBank/DDBJ databases">
        <title>Phytopthora megakarya and P. palmivora, two closely related causual agents of cacao black pod achieved similar genome size and gene model numbers by different mechanisms.</title>
        <authorList>
            <person name="Ali S."/>
            <person name="Shao J."/>
            <person name="Larry D.J."/>
            <person name="Kronmiller B."/>
            <person name="Shen D."/>
            <person name="Strem M.D."/>
            <person name="Melnick R.L."/>
            <person name="Guiltinan M.J."/>
            <person name="Tyler B.M."/>
            <person name="Meinhardt L.W."/>
            <person name="Bailey B.A."/>
        </authorList>
    </citation>
    <scope>NUCLEOTIDE SEQUENCE [LARGE SCALE GENOMIC DNA]</scope>
    <source>
        <strain evidence="7">zdho120</strain>
    </source>
</reference>
<dbReference type="SMART" id="SM00575">
    <property type="entry name" value="ZnF_PMZ"/>
    <property type="match status" value="1"/>
</dbReference>
<feature type="non-terminal residue" evidence="6">
    <location>
        <position position="1"/>
    </location>
</feature>
<sequence length="185" mass="21471">KVSAQCDMFMVHQHEKKCSQVRATQSEWRVILPGREWCVNDLEWSCSCLFYKSRRLPCQHIMKVAACHGFEALPAAAVHVRWSMKETEELYETLENGMHPLRQVINMVKSRPSHLKAPAPDVVSLTISSGARPNQRVVQYGVCKEVNKRTWSFYQMPRNMQELELFLNLSSKRLVDCLRLTFTSE</sequence>
<dbReference type="Proteomes" id="UP000198211">
    <property type="component" value="Unassembled WGS sequence"/>
</dbReference>
<dbReference type="InterPro" id="IPR006564">
    <property type="entry name" value="Znf_PMZ"/>
</dbReference>
<keyword evidence="1" id="KW-0479">Metal-binding</keyword>
<evidence type="ECO:0000256" key="2">
    <source>
        <dbReference type="ARBA" id="ARBA00022771"/>
    </source>
</evidence>
<evidence type="ECO:0000259" key="5">
    <source>
        <dbReference type="PROSITE" id="PS50966"/>
    </source>
</evidence>
<dbReference type="AlphaFoldDB" id="A0A225UUN7"/>
<proteinExistence type="predicted"/>
<evidence type="ECO:0000256" key="4">
    <source>
        <dbReference type="PROSITE-ProRule" id="PRU00325"/>
    </source>
</evidence>
<dbReference type="OrthoDB" id="143122at2759"/>
<feature type="domain" description="SWIM-type" evidence="5">
    <location>
        <begin position="28"/>
        <end position="69"/>
    </location>
</feature>
<keyword evidence="7" id="KW-1185">Reference proteome</keyword>
<protein>
    <recommendedName>
        <fullName evidence="5">SWIM-type domain-containing protein</fullName>
    </recommendedName>
</protein>
<accession>A0A225UUN7</accession>
<organism evidence="6 7">
    <name type="scientific">Phytophthora megakarya</name>
    <dbReference type="NCBI Taxonomy" id="4795"/>
    <lineage>
        <taxon>Eukaryota</taxon>
        <taxon>Sar</taxon>
        <taxon>Stramenopiles</taxon>
        <taxon>Oomycota</taxon>
        <taxon>Peronosporomycetes</taxon>
        <taxon>Peronosporales</taxon>
        <taxon>Peronosporaceae</taxon>
        <taxon>Phytophthora</taxon>
    </lineage>
</organism>
<dbReference type="InterPro" id="IPR007527">
    <property type="entry name" value="Znf_SWIM"/>
</dbReference>
<evidence type="ECO:0000313" key="7">
    <source>
        <dbReference type="Proteomes" id="UP000198211"/>
    </source>
</evidence>
<comment type="caution">
    <text evidence="6">The sequence shown here is derived from an EMBL/GenBank/DDBJ whole genome shotgun (WGS) entry which is preliminary data.</text>
</comment>
<dbReference type="PROSITE" id="PS50966">
    <property type="entry name" value="ZF_SWIM"/>
    <property type="match status" value="1"/>
</dbReference>